<dbReference type="Gene3D" id="3.40.50.300">
    <property type="entry name" value="P-loop containing nucleotide triphosphate hydrolases"/>
    <property type="match status" value="2"/>
</dbReference>
<dbReference type="SMART" id="SM00490">
    <property type="entry name" value="HELICc"/>
    <property type="match status" value="1"/>
</dbReference>
<organism evidence="8">
    <name type="scientific">Hydrogenovibrio crunogenus (strain DSM 25203 / XCL-2)</name>
    <name type="common">Thiomicrospira crunogena</name>
    <dbReference type="NCBI Taxonomy" id="317025"/>
    <lineage>
        <taxon>Bacteria</taxon>
        <taxon>Pseudomonadati</taxon>
        <taxon>Pseudomonadota</taxon>
        <taxon>Gammaproteobacteria</taxon>
        <taxon>Thiotrichales</taxon>
        <taxon>Piscirickettsiaceae</taxon>
        <taxon>Hydrogenovibrio</taxon>
    </lineage>
</organism>
<evidence type="ECO:0000256" key="3">
    <source>
        <dbReference type="ARBA" id="ARBA00022806"/>
    </source>
</evidence>
<dbReference type="Pfam" id="PF00270">
    <property type="entry name" value="DEAD"/>
    <property type="match status" value="1"/>
</dbReference>
<dbReference type="InterPro" id="IPR011545">
    <property type="entry name" value="DEAD/DEAH_box_helicase_dom"/>
</dbReference>
<dbReference type="NCBIfam" id="TIGR01970">
    <property type="entry name" value="DEAH_box_HrpB"/>
    <property type="match status" value="1"/>
</dbReference>
<dbReference type="OrthoDB" id="9805617at2"/>
<name>Q31I73_HYDCU</name>
<evidence type="ECO:0000259" key="6">
    <source>
        <dbReference type="PROSITE" id="PS51192"/>
    </source>
</evidence>
<dbReference type="SMART" id="SM00847">
    <property type="entry name" value="HA2"/>
    <property type="match status" value="1"/>
</dbReference>
<dbReference type="PANTHER" id="PTHR43519">
    <property type="entry name" value="ATP-DEPENDENT RNA HELICASE HRPB"/>
    <property type="match status" value="1"/>
</dbReference>
<dbReference type="STRING" id="317025.Tcr_0554"/>
<dbReference type="KEGG" id="tcx:Tcr_0554"/>
<protein>
    <submittedName>
        <fullName evidence="8">DEAH-box ATP-dependent helicase HrpB</fullName>
    </submittedName>
</protein>
<dbReference type="InterPro" id="IPR027417">
    <property type="entry name" value="P-loop_NTPase"/>
</dbReference>
<feature type="domain" description="Helicase C-terminal" evidence="7">
    <location>
        <begin position="212"/>
        <end position="377"/>
    </location>
</feature>
<dbReference type="PANTHER" id="PTHR43519:SF1">
    <property type="entry name" value="ATP-DEPENDENT RNA HELICASE HRPB"/>
    <property type="match status" value="1"/>
</dbReference>
<dbReference type="GO" id="GO:0005524">
    <property type="term" value="F:ATP binding"/>
    <property type="evidence" value="ECO:0007669"/>
    <property type="project" value="UniProtKB-KW"/>
</dbReference>
<dbReference type="Pfam" id="PF08482">
    <property type="entry name" value="HrpB_C"/>
    <property type="match status" value="1"/>
</dbReference>
<feature type="domain" description="Helicase ATP-binding" evidence="6">
    <location>
        <begin position="14"/>
        <end position="178"/>
    </location>
</feature>
<dbReference type="InterPro" id="IPR014001">
    <property type="entry name" value="Helicase_ATP-bd"/>
</dbReference>
<evidence type="ECO:0000256" key="1">
    <source>
        <dbReference type="ARBA" id="ARBA00022741"/>
    </source>
</evidence>
<dbReference type="FunFam" id="3.40.50.300:FF:002125">
    <property type="entry name" value="ATP-dependent helicase HrpB"/>
    <property type="match status" value="1"/>
</dbReference>
<dbReference type="HOGENOM" id="CLU_001832_5_6_6"/>
<dbReference type="CDD" id="cd17990">
    <property type="entry name" value="DEXHc_HrpB"/>
    <property type="match status" value="1"/>
</dbReference>
<dbReference type="InterPro" id="IPR049614">
    <property type="entry name" value="HrpB_DEXH"/>
</dbReference>
<dbReference type="eggNOG" id="COG1643">
    <property type="taxonomic scope" value="Bacteria"/>
</dbReference>
<evidence type="ECO:0000256" key="4">
    <source>
        <dbReference type="ARBA" id="ARBA00022840"/>
    </source>
</evidence>
<reference evidence="8" key="1">
    <citation type="submission" date="2006-07" db="EMBL/GenBank/DDBJ databases">
        <title>Complete sequence of Thiomicrospira crunogena XCL-2.</title>
        <authorList>
            <consortium name="US DOE Joint Genome Institute"/>
            <person name="Copeland A."/>
            <person name="Lucas S."/>
            <person name="Lapidus A."/>
            <person name="Barry K."/>
            <person name="Detter J.C."/>
            <person name="Glavina del Rio T."/>
            <person name="Hammon N."/>
            <person name="Israni S."/>
            <person name="Dalin E."/>
            <person name="Tice H."/>
            <person name="Pitluck S."/>
            <person name="Chain P."/>
            <person name="Malfatti S."/>
            <person name="Shin M."/>
            <person name="Vergez L."/>
            <person name="Schmutz J."/>
            <person name="Larimer F."/>
            <person name="Land M."/>
            <person name="Hauser L."/>
            <person name="Kyrpides N."/>
            <person name="Lykidis A."/>
            <person name="Scott K.M."/>
            <person name="Sievert S."/>
            <person name="Kerfeld C."/>
            <person name="Freyermuth S."/>
            <person name="Dobrinski K."/>
            <person name="Boller A."/>
            <person name="Fitzpatrick K."/>
            <person name="Thoma P."/>
            <person name="Moore J."/>
            <person name="Richardson P."/>
        </authorList>
    </citation>
    <scope>NUCLEOTIDE SEQUENCE</scope>
    <source>
        <strain evidence="8">XCL-2</strain>
    </source>
</reference>
<dbReference type="Gene3D" id="1.20.120.1080">
    <property type="match status" value="1"/>
</dbReference>
<dbReference type="SMART" id="SM00487">
    <property type="entry name" value="DEXDc"/>
    <property type="match status" value="1"/>
</dbReference>
<keyword evidence="2" id="KW-0378">Hydrolase</keyword>
<keyword evidence="1" id="KW-0547">Nucleotide-binding</keyword>
<feature type="compositionally biased region" description="Basic and acidic residues" evidence="5">
    <location>
        <begin position="827"/>
        <end position="841"/>
    </location>
</feature>
<dbReference type="PIRSF" id="PIRSF005496">
    <property type="entry name" value="ATP_hel_hrpB"/>
    <property type="match status" value="1"/>
</dbReference>
<dbReference type="Pfam" id="PF00271">
    <property type="entry name" value="Helicase_C"/>
    <property type="match status" value="1"/>
</dbReference>
<keyword evidence="4" id="KW-0067">ATP-binding</keyword>
<dbReference type="SUPFAM" id="SSF52540">
    <property type="entry name" value="P-loop containing nucleoside triphosphate hydrolases"/>
    <property type="match status" value="1"/>
</dbReference>
<dbReference type="InterPro" id="IPR013689">
    <property type="entry name" value="RNA_helicase_ATP-dep_HrpB_C"/>
</dbReference>
<dbReference type="GO" id="GO:0016787">
    <property type="term" value="F:hydrolase activity"/>
    <property type="evidence" value="ECO:0007669"/>
    <property type="project" value="UniProtKB-KW"/>
</dbReference>
<accession>Q31I73</accession>
<dbReference type="GO" id="GO:0004386">
    <property type="term" value="F:helicase activity"/>
    <property type="evidence" value="ECO:0007669"/>
    <property type="project" value="UniProtKB-KW"/>
</dbReference>
<dbReference type="InterPro" id="IPR010225">
    <property type="entry name" value="HrpB"/>
</dbReference>
<dbReference type="GO" id="GO:0003676">
    <property type="term" value="F:nucleic acid binding"/>
    <property type="evidence" value="ECO:0007669"/>
    <property type="project" value="InterPro"/>
</dbReference>
<dbReference type="PROSITE" id="PS51194">
    <property type="entry name" value="HELICASE_CTER"/>
    <property type="match status" value="1"/>
</dbReference>
<dbReference type="InterPro" id="IPR007502">
    <property type="entry name" value="Helicase-assoc_dom"/>
</dbReference>
<gene>
    <name evidence="8" type="ordered locus">Tcr_0554</name>
</gene>
<dbReference type="EMBL" id="CP000109">
    <property type="protein sequence ID" value="ABB41150.1"/>
    <property type="molecule type" value="Genomic_DNA"/>
</dbReference>
<evidence type="ECO:0000313" key="8">
    <source>
        <dbReference type="EMBL" id="ABB41150.1"/>
    </source>
</evidence>
<feature type="region of interest" description="Disordered" evidence="5">
    <location>
        <begin position="827"/>
        <end position="848"/>
    </location>
</feature>
<evidence type="ECO:0000256" key="5">
    <source>
        <dbReference type="SAM" id="MobiDB-lite"/>
    </source>
</evidence>
<evidence type="ECO:0000256" key="2">
    <source>
        <dbReference type="ARBA" id="ARBA00022801"/>
    </source>
</evidence>
<dbReference type="AlphaFoldDB" id="Q31I73"/>
<keyword evidence="3 8" id="KW-0347">Helicase</keyword>
<dbReference type="InterPro" id="IPR001650">
    <property type="entry name" value="Helicase_C-like"/>
</dbReference>
<dbReference type="PROSITE" id="PS51192">
    <property type="entry name" value="HELICASE_ATP_BIND_1"/>
    <property type="match status" value="1"/>
</dbReference>
<proteinExistence type="predicted"/>
<dbReference type="CDD" id="cd18791">
    <property type="entry name" value="SF2_C_RHA"/>
    <property type="match status" value="1"/>
</dbReference>
<sequence length="848" mass="94471">MKELPIHALLPQLRQGLDTHSNVILQADPGAGKSTAVPLALLDSSWLAGRKIIMLEPRRLAVKSIAYYLASQLGEPVGQRIGYQIRHERKGSSNTVLEIVTEGVLTRRLQADPELNDVALIIFDEFHERSLQADLALALCLEVQSALREDLKLLIMSATMDLTPLKTLFNRATTSVSVLQSAGRVFPVSVTYLSSALKSSHPADWMPALQGLIRKALSETEQDILVFLAGQSDIRRLQKQLEDSLSEDFVIRCLFGGLSLEEQELALLPDAQKRRKIVLSTNLAETSLTIDGIGAVADSGFTRKALYDVSSGMTTLTTQRISQASAEQRKGRAGRLFSGKCYRLWTESQQAQLLPFEEPEITQSDLSDVCLELAQWGVSSPTELMWLTPPPVPHYEAAKTLLISLGLLSEAGAVTELGQKSITFGLPSRLAKMLLVAEQVTTLDKGTAQALACDVAAILAERDVLSFSEGADLVKRLLALQAYREDRKQARRTYSMQLSAMTQALKNAENWLKRLGGDAKNMALSLTELQRNAGALVAMAYPERLAQKRKGQGVRYVMRNGKGVCLRKDDSLQSSSWLAIASVDGKRQEGQVYLATSITLDTIKHLFSKQVEHKKAYRFDEEKKEISGREQTCLGKLLLDEKALSAPDQEAIQSCLMAAIEKDLTLLSWPSKTVDWLNRIRWLAQYCEEVPDFSQAWLKSNIATWLLPYLNEVSSVKALQKLDVFALLQAQLPYDVQQSLEQQAPRYYKTPSQKLVPINYENHPTVSVVLQEVFGELSSPKLAWGQVSLTFELLSPARRPIQVTSDLANFWRTSYFEVKKEMKGRYPKHRWPDEPLAEKAGHSVKPRS</sequence>
<evidence type="ECO:0000259" key="7">
    <source>
        <dbReference type="PROSITE" id="PS51194"/>
    </source>
</evidence>